<reference evidence="2" key="1">
    <citation type="submission" date="2016-10" db="EMBL/GenBank/DDBJ databases">
        <authorList>
            <person name="Varghese N."/>
            <person name="Submissions S."/>
        </authorList>
    </citation>
    <scope>NUCLEOTIDE SEQUENCE [LARGE SCALE GENOMIC DNA]</scope>
    <source>
        <strain evidence="2">DSM 43163</strain>
    </source>
</reference>
<dbReference type="OrthoDB" id="3678706at2"/>
<dbReference type="EMBL" id="FNVO01000004">
    <property type="protein sequence ID" value="SEG23286.1"/>
    <property type="molecule type" value="Genomic_DNA"/>
</dbReference>
<evidence type="ECO:0000313" key="2">
    <source>
        <dbReference type="Proteomes" id="UP000236723"/>
    </source>
</evidence>
<proteinExistence type="predicted"/>
<keyword evidence="2" id="KW-1185">Reference proteome</keyword>
<organism evidence="1 2">
    <name type="scientific">Thermomonospora echinospora</name>
    <dbReference type="NCBI Taxonomy" id="1992"/>
    <lineage>
        <taxon>Bacteria</taxon>
        <taxon>Bacillati</taxon>
        <taxon>Actinomycetota</taxon>
        <taxon>Actinomycetes</taxon>
        <taxon>Streptosporangiales</taxon>
        <taxon>Thermomonosporaceae</taxon>
        <taxon>Thermomonospora</taxon>
    </lineage>
</organism>
<sequence length="280" mass="31723">MDRGTQRWVRLTGRRVDPADEEWLSGPRGDRDRVGDSWLHREAARHGARVLDEERPAGLVASMALLDGPGFDSSALHPRVRDFYERTARWRLELWSQWSPWAWPFGWLISTLFARRLQQLSLPLRPLDVAHGMSSEITPVADADGRVIGTSWRRRLRANGETVFSGWYQDITLPGVRQPRVRVVFPLPNGRLVVLLRPEVTAKGGLVLASPEGGWGEDGAYLVVDPGDGSPAWARRIPVHERFHVYVDTEGVLRTDHALTLWSIPALRLHYRLDETDAPD</sequence>
<name>A0A1H5YIT9_9ACTN</name>
<evidence type="ECO:0000313" key="1">
    <source>
        <dbReference type="EMBL" id="SEG23286.1"/>
    </source>
</evidence>
<dbReference type="AlphaFoldDB" id="A0A1H5YIT9"/>
<protein>
    <submittedName>
        <fullName evidence="1">Uncharacterized protein</fullName>
    </submittedName>
</protein>
<gene>
    <name evidence="1" type="ORF">SAMN04489712_1046</name>
</gene>
<dbReference type="Proteomes" id="UP000236723">
    <property type="component" value="Unassembled WGS sequence"/>
</dbReference>
<accession>A0A1H5YIT9</accession>